<organism evidence="2 3">
    <name type="scientific">Gulo gulo</name>
    <name type="common">Wolverine</name>
    <name type="synonym">Gluton</name>
    <dbReference type="NCBI Taxonomy" id="48420"/>
    <lineage>
        <taxon>Eukaryota</taxon>
        <taxon>Metazoa</taxon>
        <taxon>Chordata</taxon>
        <taxon>Craniata</taxon>
        <taxon>Vertebrata</taxon>
        <taxon>Euteleostomi</taxon>
        <taxon>Mammalia</taxon>
        <taxon>Eutheria</taxon>
        <taxon>Laurasiatheria</taxon>
        <taxon>Carnivora</taxon>
        <taxon>Caniformia</taxon>
        <taxon>Musteloidea</taxon>
        <taxon>Mustelidae</taxon>
        <taxon>Guloninae</taxon>
        <taxon>Gulo</taxon>
    </lineage>
</organism>
<dbReference type="AlphaFoldDB" id="A0A9X9M8V6"/>
<sequence>MGTAAAPRRNPAFMTRESTRSAASPSPGAERGANPRPQHPCGKAGIGQRLYTWQTLGS</sequence>
<evidence type="ECO:0000313" key="3">
    <source>
        <dbReference type="Proteomes" id="UP000269945"/>
    </source>
</evidence>
<dbReference type="EMBL" id="CYRY02044574">
    <property type="protein sequence ID" value="VCX39579.1"/>
    <property type="molecule type" value="Genomic_DNA"/>
</dbReference>
<reference evidence="2 3" key="1">
    <citation type="submission" date="2018-10" db="EMBL/GenBank/DDBJ databases">
        <authorList>
            <person name="Ekblom R."/>
            <person name="Jareborg N."/>
        </authorList>
    </citation>
    <scope>NUCLEOTIDE SEQUENCE [LARGE SCALE GENOMIC DNA]</scope>
    <source>
        <tissue evidence="2">Muscle</tissue>
    </source>
</reference>
<comment type="caution">
    <text evidence="2">The sequence shown here is derived from an EMBL/GenBank/DDBJ whole genome shotgun (WGS) entry which is preliminary data.</text>
</comment>
<accession>A0A9X9M8V6</accession>
<gene>
    <name evidence="2" type="ORF">BN2614_LOCUS3</name>
</gene>
<evidence type="ECO:0000313" key="2">
    <source>
        <dbReference type="EMBL" id="VCX39579.1"/>
    </source>
</evidence>
<dbReference type="Proteomes" id="UP000269945">
    <property type="component" value="Unassembled WGS sequence"/>
</dbReference>
<keyword evidence="3" id="KW-1185">Reference proteome</keyword>
<name>A0A9X9M8V6_GULGU</name>
<protein>
    <submittedName>
        <fullName evidence="2">Uncharacterized protein</fullName>
    </submittedName>
</protein>
<evidence type="ECO:0000256" key="1">
    <source>
        <dbReference type="SAM" id="MobiDB-lite"/>
    </source>
</evidence>
<feature type="region of interest" description="Disordered" evidence="1">
    <location>
        <begin position="1"/>
        <end position="47"/>
    </location>
</feature>
<proteinExistence type="predicted"/>